<dbReference type="Proteomes" id="UP001148125">
    <property type="component" value="Unassembled WGS sequence"/>
</dbReference>
<evidence type="ECO:0000313" key="7">
    <source>
        <dbReference type="EMBL" id="MDE5415683.1"/>
    </source>
</evidence>
<dbReference type="SMART" id="SM00947">
    <property type="entry name" value="Pro_CA"/>
    <property type="match status" value="1"/>
</dbReference>
<accession>A0ABT5VJQ7</accession>
<comment type="cofactor">
    <cofactor evidence="1">
        <name>Zn(2+)</name>
        <dbReference type="ChEBI" id="CHEBI:29105"/>
    </cofactor>
</comment>
<comment type="similarity">
    <text evidence="2">Belongs to the beta-class carbonic anhydrase family.</text>
</comment>
<keyword evidence="4" id="KW-0479">Metal-binding</keyword>
<keyword evidence="8" id="KW-1185">Reference proteome</keyword>
<comment type="catalytic activity">
    <reaction evidence="6">
        <text>hydrogencarbonate + H(+) = CO2 + H2O</text>
        <dbReference type="Rhea" id="RHEA:10748"/>
        <dbReference type="ChEBI" id="CHEBI:15377"/>
        <dbReference type="ChEBI" id="CHEBI:15378"/>
        <dbReference type="ChEBI" id="CHEBI:16526"/>
        <dbReference type="ChEBI" id="CHEBI:17544"/>
        <dbReference type="EC" id="4.2.1.1"/>
    </reaction>
</comment>
<evidence type="ECO:0000256" key="1">
    <source>
        <dbReference type="ARBA" id="ARBA00001947"/>
    </source>
</evidence>
<dbReference type="Pfam" id="PF00484">
    <property type="entry name" value="Pro_CA"/>
    <property type="match status" value="1"/>
</dbReference>
<gene>
    <name evidence="7" type="ORF">N7Z68_20250</name>
</gene>
<comment type="caution">
    <text evidence="7">The sequence shown here is derived from an EMBL/GenBank/DDBJ whole genome shotgun (WGS) entry which is preliminary data.</text>
</comment>
<dbReference type="Gene3D" id="3.40.1050.10">
    <property type="entry name" value="Carbonic anhydrase"/>
    <property type="match status" value="1"/>
</dbReference>
<protein>
    <recommendedName>
        <fullName evidence="3">carbonic anhydrase</fullName>
        <ecNumber evidence="3">4.2.1.1</ecNumber>
    </recommendedName>
</protein>
<name>A0ABT5VJQ7_9BACI</name>
<dbReference type="PANTHER" id="PTHR43175:SF3">
    <property type="entry name" value="CARBON DISULFIDE HYDROLASE"/>
    <property type="match status" value="1"/>
</dbReference>
<proteinExistence type="inferred from homology"/>
<sequence length="188" mass="20814">MALLQTILDYNETFVREKKYEEYQTTKFPNKKLVVLTCMDTRLTELLPRAMNLKNGDAKIIKNAGAFISHPFGSIMRSIIVALYELKAQEVCVIGHHGCGMAGLESSSVLAKAEECGVSMEKVETIAFAGINVNEWLKGFSKVEESVMHSVEMVRKHPLLPPETPVHGLVICPETGKLDIISDGYQSS</sequence>
<dbReference type="SUPFAM" id="SSF53056">
    <property type="entry name" value="beta-carbonic anhydrase, cab"/>
    <property type="match status" value="1"/>
</dbReference>
<reference evidence="7" key="1">
    <citation type="submission" date="2024-05" db="EMBL/GenBank/DDBJ databases">
        <title>Alkalihalobacillus sp. strain MEB203 novel alkaliphilic bacterium from Lonar Lake, India.</title>
        <authorList>
            <person name="Joshi A."/>
            <person name="Thite S."/>
            <person name="Mengade P."/>
        </authorList>
    </citation>
    <scope>NUCLEOTIDE SEQUENCE</scope>
    <source>
        <strain evidence="7">MEB 203</strain>
    </source>
</reference>
<dbReference type="RefSeq" id="WP_275120284.1">
    <property type="nucleotide sequence ID" value="NZ_JAOTPO010000019.1"/>
</dbReference>
<keyword evidence="5" id="KW-0862">Zinc</keyword>
<evidence type="ECO:0000256" key="2">
    <source>
        <dbReference type="ARBA" id="ARBA00006217"/>
    </source>
</evidence>
<evidence type="ECO:0000256" key="3">
    <source>
        <dbReference type="ARBA" id="ARBA00012925"/>
    </source>
</evidence>
<organism evidence="7 8">
    <name type="scientific">Alkalihalobacterium chitinilyticum</name>
    <dbReference type="NCBI Taxonomy" id="2980103"/>
    <lineage>
        <taxon>Bacteria</taxon>
        <taxon>Bacillati</taxon>
        <taxon>Bacillota</taxon>
        <taxon>Bacilli</taxon>
        <taxon>Bacillales</taxon>
        <taxon>Bacillaceae</taxon>
        <taxon>Alkalihalobacterium</taxon>
    </lineage>
</organism>
<dbReference type="EC" id="4.2.1.1" evidence="3"/>
<evidence type="ECO:0000313" key="8">
    <source>
        <dbReference type="Proteomes" id="UP001148125"/>
    </source>
</evidence>
<evidence type="ECO:0000256" key="4">
    <source>
        <dbReference type="ARBA" id="ARBA00022723"/>
    </source>
</evidence>
<dbReference type="InterPro" id="IPR001765">
    <property type="entry name" value="Carbonic_anhydrase"/>
</dbReference>
<dbReference type="InterPro" id="IPR036874">
    <property type="entry name" value="Carbonic_anhydrase_sf"/>
</dbReference>
<dbReference type="PANTHER" id="PTHR43175">
    <property type="entry name" value="CARBONIC ANHYDRASE"/>
    <property type="match status" value="1"/>
</dbReference>
<evidence type="ECO:0000256" key="5">
    <source>
        <dbReference type="ARBA" id="ARBA00022833"/>
    </source>
</evidence>
<dbReference type="EMBL" id="JAOTPO010000019">
    <property type="protein sequence ID" value="MDE5415683.1"/>
    <property type="molecule type" value="Genomic_DNA"/>
</dbReference>
<dbReference type="CDD" id="cd03379">
    <property type="entry name" value="beta_CA_cladeD"/>
    <property type="match status" value="1"/>
</dbReference>
<evidence type="ECO:0000256" key="6">
    <source>
        <dbReference type="ARBA" id="ARBA00048348"/>
    </source>
</evidence>